<comment type="caution">
    <text evidence="8">The sequence shown here is derived from an EMBL/GenBank/DDBJ whole genome shotgun (WGS) entry which is preliminary data.</text>
</comment>
<dbReference type="InterPro" id="IPR037294">
    <property type="entry name" value="ABC_BtuC-like"/>
</dbReference>
<feature type="transmembrane region" description="Helical" evidence="7">
    <location>
        <begin position="246"/>
        <end position="265"/>
    </location>
</feature>
<evidence type="ECO:0000256" key="2">
    <source>
        <dbReference type="ARBA" id="ARBA00008034"/>
    </source>
</evidence>
<dbReference type="STRING" id="1802424.A2480_02425"/>
<evidence type="ECO:0000256" key="5">
    <source>
        <dbReference type="ARBA" id="ARBA00023136"/>
    </source>
</evidence>
<feature type="transmembrane region" description="Helical" evidence="7">
    <location>
        <begin position="90"/>
        <end position="108"/>
    </location>
</feature>
<evidence type="ECO:0000313" key="9">
    <source>
        <dbReference type="Proteomes" id="UP000176988"/>
    </source>
</evidence>
<feature type="transmembrane region" description="Helical" evidence="7">
    <location>
        <begin position="175"/>
        <end position="203"/>
    </location>
</feature>
<evidence type="ECO:0000256" key="1">
    <source>
        <dbReference type="ARBA" id="ARBA00004141"/>
    </source>
</evidence>
<gene>
    <name evidence="8" type="ORF">A2480_02425</name>
</gene>
<keyword evidence="5 7" id="KW-0472">Membrane</keyword>
<dbReference type="GO" id="GO:0010043">
    <property type="term" value="P:response to zinc ion"/>
    <property type="evidence" value="ECO:0007669"/>
    <property type="project" value="TreeGrafter"/>
</dbReference>
<keyword evidence="6" id="KW-0813">Transport</keyword>
<proteinExistence type="inferred from homology"/>
<keyword evidence="4 7" id="KW-1133">Transmembrane helix</keyword>
<dbReference type="Proteomes" id="UP000176988">
    <property type="component" value="Unassembled WGS sequence"/>
</dbReference>
<feature type="transmembrane region" description="Helical" evidence="7">
    <location>
        <begin position="12"/>
        <end position="33"/>
    </location>
</feature>
<evidence type="ECO:0000256" key="6">
    <source>
        <dbReference type="RuleBase" id="RU003943"/>
    </source>
</evidence>
<feature type="transmembrane region" description="Helical" evidence="7">
    <location>
        <begin position="215"/>
        <end position="240"/>
    </location>
</feature>
<comment type="similarity">
    <text evidence="2 6">Belongs to the ABC-3 integral membrane protein family.</text>
</comment>
<evidence type="ECO:0000256" key="3">
    <source>
        <dbReference type="ARBA" id="ARBA00022692"/>
    </source>
</evidence>
<sequence>MLEILHFPFMQRALLAGAMLALILSILGIFVTVRRMAFFGDGIAHASLAGIAIALLVGVSPLPIALAWAAVVALAVWWLERSTKLSSDTLIGILFTASMALGVVLMSFTRGYQPELVSFLFGSILSVRAIDLTYILIIGVIILAWLLLSFRQLTYMSLSEDQAIVSGVPVRLQTIILYVALALATVLGVKILGIILVSALLILPPAASRLLSSNFRGHIVMSIVMSELMVLLGLSISYLYDLPSGATIILTGTSIFLLVALTSRLKR</sequence>
<evidence type="ECO:0000256" key="7">
    <source>
        <dbReference type="SAM" id="Phobius"/>
    </source>
</evidence>
<dbReference type="Gene3D" id="1.10.3470.10">
    <property type="entry name" value="ABC transporter involved in vitamin B12 uptake, BtuC"/>
    <property type="match status" value="1"/>
</dbReference>
<feature type="transmembrane region" description="Helical" evidence="7">
    <location>
        <begin position="45"/>
        <end position="78"/>
    </location>
</feature>
<dbReference type="EMBL" id="MGFG01000030">
    <property type="protein sequence ID" value="OGM00551.1"/>
    <property type="molecule type" value="Genomic_DNA"/>
</dbReference>
<evidence type="ECO:0008006" key="10">
    <source>
        <dbReference type="Google" id="ProtNLM"/>
    </source>
</evidence>
<evidence type="ECO:0000256" key="4">
    <source>
        <dbReference type="ARBA" id="ARBA00022989"/>
    </source>
</evidence>
<dbReference type="PRINTS" id="PR00173">
    <property type="entry name" value="EDTRNSPORT"/>
</dbReference>
<reference evidence="8 9" key="1">
    <citation type="journal article" date="2016" name="Nat. Commun.">
        <title>Thousands of microbial genomes shed light on interconnected biogeochemical processes in an aquifer system.</title>
        <authorList>
            <person name="Anantharaman K."/>
            <person name="Brown C.T."/>
            <person name="Hug L.A."/>
            <person name="Sharon I."/>
            <person name="Castelle C.J."/>
            <person name="Probst A.J."/>
            <person name="Thomas B.C."/>
            <person name="Singh A."/>
            <person name="Wilkins M.J."/>
            <person name="Karaoz U."/>
            <person name="Brodie E.L."/>
            <person name="Williams K.H."/>
            <person name="Hubbard S.S."/>
            <person name="Banfield J.F."/>
        </authorList>
    </citation>
    <scope>NUCLEOTIDE SEQUENCE [LARGE SCALE GENOMIC DNA]</scope>
</reference>
<dbReference type="GO" id="GO:0043190">
    <property type="term" value="C:ATP-binding cassette (ABC) transporter complex"/>
    <property type="evidence" value="ECO:0007669"/>
    <property type="project" value="InterPro"/>
</dbReference>
<comment type="subcellular location">
    <subcellularLocation>
        <location evidence="6">Cell membrane</location>
        <topology evidence="6">Multi-pass membrane protein</topology>
    </subcellularLocation>
    <subcellularLocation>
        <location evidence="1">Membrane</location>
        <topology evidence="1">Multi-pass membrane protein</topology>
    </subcellularLocation>
</comment>
<dbReference type="PANTHER" id="PTHR30477:SF0">
    <property type="entry name" value="METAL TRANSPORT SYSTEM MEMBRANE PROTEIN TM_0125-RELATED"/>
    <property type="match status" value="1"/>
</dbReference>
<protein>
    <recommendedName>
        <fullName evidence="10">ABC transporter</fullName>
    </recommendedName>
</protein>
<feature type="transmembrane region" description="Helical" evidence="7">
    <location>
        <begin position="129"/>
        <end position="148"/>
    </location>
</feature>
<accession>A0A1F7WCJ8</accession>
<organism evidence="8 9">
    <name type="scientific">Candidatus Uhrbacteria bacterium RIFOXYC2_FULL_47_19</name>
    <dbReference type="NCBI Taxonomy" id="1802424"/>
    <lineage>
        <taxon>Bacteria</taxon>
        <taxon>Candidatus Uhriibacteriota</taxon>
    </lineage>
</organism>
<dbReference type="Pfam" id="PF00950">
    <property type="entry name" value="ABC-3"/>
    <property type="match status" value="1"/>
</dbReference>
<dbReference type="SUPFAM" id="SSF81345">
    <property type="entry name" value="ABC transporter involved in vitamin B12 uptake, BtuC"/>
    <property type="match status" value="1"/>
</dbReference>
<name>A0A1F7WCJ8_9BACT</name>
<dbReference type="InterPro" id="IPR001626">
    <property type="entry name" value="ABC_TroCD"/>
</dbReference>
<dbReference type="PANTHER" id="PTHR30477">
    <property type="entry name" value="ABC-TRANSPORTER METAL-BINDING PROTEIN"/>
    <property type="match status" value="1"/>
</dbReference>
<dbReference type="AlphaFoldDB" id="A0A1F7WCJ8"/>
<evidence type="ECO:0000313" key="8">
    <source>
        <dbReference type="EMBL" id="OGM00551.1"/>
    </source>
</evidence>
<keyword evidence="3 6" id="KW-0812">Transmembrane</keyword>
<dbReference type="GO" id="GO:0055085">
    <property type="term" value="P:transmembrane transport"/>
    <property type="evidence" value="ECO:0007669"/>
    <property type="project" value="InterPro"/>
</dbReference>